<dbReference type="GO" id="GO:0009055">
    <property type="term" value="F:electron transfer activity"/>
    <property type="evidence" value="ECO:0007669"/>
    <property type="project" value="TreeGrafter"/>
</dbReference>
<keyword evidence="10" id="KW-0408">Iron</keyword>
<dbReference type="PROSITE" id="PS00551">
    <property type="entry name" value="MOLYBDOPTERIN_PROK_1"/>
    <property type="match status" value="1"/>
</dbReference>
<dbReference type="GO" id="GO:0030151">
    <property type="term" value="F:molybdenum ion binding"/>
    <property type="evidence" value="ECO:0007669"/>
    <property type="project" value="TreeGrafter"/>
</dbReference>
<gene>
    <name evidence="13" type="ORF">E0493_16400</name>
</gene>
<dbReference type="Gene3D" id="3.40.228.10">
    <property type="entry name" value="Dimethylsulfoxide Reductase, domain 2"/>
    <property type="match status" value="1"/>
</dbReference>
<dbReference type="GO" id="GO:0009061">
    <property type="term" value="P:anaerobic respiration"/>
    <property type="evidence" value="ECO:0007669"/>
    <property type="project" value="TreeGrafter"/>
</dbReference>
<feature type="domain" description="4Fe-4S Mo/W bis-MGD-type" evidence="12">
    <location>
        <begin position="68"/>
        <end position="124"/>
    </location>
</feature>
<dbReference type="PIRSF" id="PIRSF036643">
    <property type="entry name" value="FDH_alpha"/>
    <property type="match status" value="1"/>
</dbReference>
<dbReference type="PANTHER" id="PTHR43598">
    <property type="entry name" value="TUNGSTEN-CONTAINING FORMYLMETHANOFURAN DEHYDROGENASE 2 SUBUNIT B"/>
    <property type="match status" value="1"/>
</dbReference>
<dbReference type="InterPro" id="IPR006963">
    <property type="entry name" value="Mopterin_OxRdtase_4Fe-4S_dom"/>
</dbReference>
<dbReference type="PANTHER" id="PTHR43598:SF1">
    <property type="entry name" value="FORMATE DEHYDROGENASE-O MAJOR SUBUNIT"/>
    <property type="match status" value="1"/>
</dbReference>
<dbReference type="InterPro" id="IPR027467">
    <property type="entry name" value="MopterinOxRdtase_cofactor_BS"/>
</dbReference>
<dbReference type="SUPFAM" id="SSF50692">
    <property type="entry name" value="ADC-like"/>
    <property type="match status" value="1"/>
</dbReference>
<sequence>MLIKRSEGKAARQRLASAYQGLSGGGLDRRGFLRQAGLGGAGLAALGGLGLSTARKAEAGPTDFGKPIRRVKNVCTHCSVGCTVIAEVQNGVWVGQEPAWESPINRGTHCAKGASVRELVHGDRRLKYPLKLVDGAWKRLSWEQAIDEIGDKLMEVRRKSGPDAVFWLGSAKFSNEGAYLMRKFAAFWGTNSVDHQARICHSTTVAGVANTWGYGAMTNSYNDIRNARTMIIMGGNPAEAHPISIQHVLSGKELNRANLIVIDPRFTRTAAHATEYVRLRPGTDIPVIWGMLWHIFENGWEDKEFIAQRVYGMDDIRKEVAKWNPQEVERVSGVPGEQLKKVAQIFATQKPSTLIWCMGATQKTVGTANVRAYSILLLATGNVGKPGTGANIFRGHCNVQGATDFGLDVTSLPAYYGLDETAWRHWCRVWDVPYEDMLARFASKDMMQTPGIPTTRWFDAVLLPKEQVAQQDNIKAMVVVGHGGNTVTRMPDAVKGMEALDLLVVADPHPTTFAALSNRKNGTYLLPICTQFEVDGSRTASNRSMQWGTKVVEPIFESKNDFELMYLLARKLGFHEPMFKGIEVKDGTRPTAEGILREINRGSLSTGYSGQSPERLKLHMERQADFDLVTLRGREGTPVAGEFYGLPWPCWGTPEMKHPGTHILYNTNLHVKQGGGTFRARWGVERNGQTLLAEGSYSQGSELTDGYPEFTVAVLKRLGWYDELTEAEKATIARVGGENVDKVSWSTDLSCGIIRVAMEHGCLPYGNGKARANAWNLPDAIPQHREPVYTPRTDLIAEYPTIEDRRAFRLPLINRSVQARSHTVARDFPIILTSGRLVEYEGGGEETRSNPWLAELQQDMFVEVNTQDAADRGIREGQWVWVSGPENNARVRVKALVTDRVGRGVAFMPFHFSGWFQGEDRRKYYPPGTDPIVLGESANTVTTYGYDPVTAMQETKVTLCQIRAA</sequence>
<keyword evidence="11" id="KW-0411">Iron-sulfur</keyword>
<dbReference type="Gene3D" id="3.40.50.740">
    <property type="match status" value="1"/>
</dbReference>
<dbReference type="OrthoDB" id="9803192at2"/>
<evidence type="ECO:0000256" key="1">
    <source>
        <dbReference type="ARBA" id="ARBA00001942"/>
    </source>
</evidence>
<dbReference type="CDD" id="cd02792">
    <property type="entry name" value="MopB_CT_Formate-Dh-Na-like"/>
    <property type="match status" value="1"/>
</dbReference>
<dbReference type="PROSITE" id="PS51318">
    <property type="entry name" value="TAT"/>
    <property type="match status" value="1"/>
</dbReference>
<dbReference type="Proteomes" id="UP000460715">
    <property type="component" value="Unassembled WGS sequence"/>
</dbReference>
<dbReference type="SUPFAM" id="SSF53706">
    <property type="entry name" value="Formate dehydrogenase/DMSO reductase, domains 1-3"/>
    <property type="match status" value="1"/>
</dbReference>
<dbReference type="GO" id="GO:0030313">
    <property type="term" value="C:cell envelope"/>
    <property type="evidence" value="ECO:0007669"/>
    <property type="project" value="UniProtKB-SubCell"/>
</dbReference>
<comment type="caution">
    <text evidence="13">The sequence shown here is derived from an EMBL/GenBank/DDBJ whole genome shotgun (WGS) entry which is preliminary data.</text>
</comment>
<proteinExistence type="inferred from homology"/>
<evidence type="ECO:0000256" key="6">
    <source>
        <dbReference type="ARBA" id="ARBA00022505"/>
    </source>
</evidence>
<dbReference type="InterPro" id="IPR006657">
    <property type="entry name" value="MoPterin_dinucl-bd_dom"/>
</dbReference>
<dbReference type="InterPro" id="IPR009010">
    <property type="entry name" value="Asp_de-COase-like_dom_sf"/>
</dbReference>
<accession>A0A845BIB8</accession>
<dbReference type="SMART" id="SM00926">
    <property type="entry name" value="Molybdop_Fe4S4"/>
    <property type="match status" value="1"/>
</dbReference>
<dbReference type="Gene3D" id="2.40.40.20">
    <property type="match status" value="1"/>
</dbReference>
<evidence type="ECO:0000259" key="12">
    <source>
        <dbReference type="PROSITE" id="PS51669"/>
    </source>
</evidence>
<comment type="cofactor">
    <cofactor evidence="1">
        <name>Mo-bis(molybdopterin guanine dinucleotide)</name>
        <dbReference type="ChEBI" id="CHEBI:60539"/>
    </cofactor>
</comment>
<evidence type="ECO:0000256" key="11">
    <source>
        <dbReference type="ARBA" id="ARBA00023014"/>
    </source>
</evidence>
<dbReference type="FunFam" id="3.40.228.10:FF:000002">
    <property type="entry name" value="Formate dehydrogenase subunit alpha"/>
    <property type="match status" value="1"/>
</dbReference>
<dbReference type="GO" id="GO:0051539">
    <property type="term" value="F:4 iron, 4 sulfur cluster binding"/>
    <property type="evidence" value="ECO:0007669"/>
    <property type="project" value="UniProtKB-KW"/>
</dbReference>
<keyword evidence="7" id="KW-0479">Metal-binding</keyword>
<keyword evidence="14" id="KW-1185">Reference proteome</keyword>
<evidence type="ECO:0000313" key="14">
    <source>
        <dbReference type="Proteomes" id="UP000460715"/>
    </source>
</evidence>
<dbReference type="Pfam" id="PF00384">
    <property type="entry name" value="Molybdopterin"/>
    <property type="match status" value="1"/>
</dbReference>
<name>A0A845BIB8_9PROT</name>
<dbReference type="GO" id="GO:0016491">
    <property type="term" value="F:oxidoreductase activity"/>
    <property type="evidence" value="ECO:0007669"/>
    <property type="project" value="UniProtKB-KW"/>
</dbReference>
<dbReference type="Gene3D" id="2.20.25.90">
    <property type="entry name" value="ADC-like domains"/>
    <property type="match status" value="1"/>
</dbReference>
<dbReference type="AlphaFoldDB" id="A0A845BIB8"/>
<evidence type="ECO:0000256" key="4">
    <source>
        <dbReference type="ARBA" id="ARBA00010312"/>
    </source>
</evidence>
<dbReference type="Pfam" id="PF01568">
    <property type="entry name" value="Molydop_binding"/>
    <property type="match status" value="1"/>
</dbReference>
<evidence type="ECO:0000313" key="13">
    <source>
        <dbReference type="EMBL" id="MXP64932.1"/>
    </source>
</evidence>
<dbReference type="InterPro" id="IPR006656">
    <property type="entry name" value="Mopterin_OxRdtase"/>
</dbReference>
<evidence type="ECO:0000256" key="7">
    <source>
        <dbReference type="ARBA" id="ARBA00022723"/>
    </source>
</evidence>
<keyword evidence="8" id="KW-0732">Signal</keyword>
<keyword evidence="9" id="KW-0560">Oxidoreductase</keyword>
<dbReference type="RefSeq" id="WP_160938344.1">
    <property type="nucleotide sequence ID" value="NZ_SNVJ01000016.1"/>
</dbReference>
<evidence type="ECO:0000256" key="9">
    <source>
        <dbReference type="ARBA" id="ARBA00023002"/>
    </source>
</evidence>
<comment type="subcellular location">
    <subcellularLocation>
        <location evidence="3">Cell envelope</location>
    </subcellularLocation>
</comment>
<comment type="cofactor">
    <cofactor evidence="2">
        <name>[4Fe-4S] cluster</name>
        <dbReference type="ChEBI" id="CHEBI:49883"/>
    </cofactor>
</comment>
<dbReference type="PROSITE" id="PS51669">
    <property type="entry name" value="4FE4S_MOW_BIS_MGD"/>
    <property type="match status" value="1"/>
</dbReference>
<dbReference type="InterPro" id="IPR006311">
    <property type="entry name" value="TAT_signal"/>
</dbReference>
<reference evidence="13 14" key="1">
    <citation type="submission" date="2019-03" db="EMBL/GenBank/DDBJ databases">
        <title>Roseomonas sp. a novel Roseomonas species isolated from Sea whip Gorgonian.</title>
        <authorList>
            <person name="Li F."/>
            <person name="Pan X."/>
            <person name="Huang S."/>
            <person name="Li Z."/>
            <person name="Meng B."/>
        </authorList>
    </citation>
    <scope>NUCLEOTIDE SEQUENCE [LARGE SCALE GENOMIC DNA]</scope>
    <source>
        <strain evidence="13 14">M0104</strain>
    </source>
</reference>
<protein>
    <submittedName>
        <fullName evidence="13">Formate dehydrogenase</fullName>
    </submittedName>
</protein>
<evidence type="ECO:0000256" key="8">
    <source>
        <dbReference type="ARBA" id="ARBA00022729"/>
    </source>
</evidence>
<dbReference type="EMBL" id="SNVJ01000016">
    <property type="protein sequence ID" value="MXP64932.1"/>
    <property type="molecule type" value="Genomic_DNA"/>
</dbReference>
<dbReference type="FunFam" id="2.20.25.90:FF:000006">
    <property type="entry name" value="Formate dehydrogenase alpha subunit"/>
    <property type="match status" value="1"/>
</dbReference>
<keyword evidence="6" id="KW-0500">Molybdenum</keyword>
<comment type="similarity">
    <text evidence="4">Belongs to the prokaryotic molybdopterin-containing oxidoreductase family.</text>
</comment>
<organism evidence="13 14">
    <name type="scientific">Teichococcus coralli</name>
    <dbReference type="NCBI Taxonomy" id="2545983"/>
    <lineage>
        <taxon>Bacteria</taxon>
        <taxon>Pseudomonadati</taxon>
        <taxon>Pseudomonadota</taxon>
        <taxon>Alphaproteobacteria</taxon>
        <taxon>Acetobacterales</taxon>
        <taxon>Roseomonadaceae</taxon>
        <taxon>Roseomonas</taxon>
    </lineage>
</organism>
<evidence type="ECO:0000256" key="3">
    <source>
        <dbReference type="ARBA" id="ARBA00004196"/>
    </source>
</evidence>
<evidence type="ECO:0000256" key="2">
    <source>
        <dbReference type="ARBA" id="ARBA00001966"/>
    </source>
</evidence>
<evidence type="ECO:0000256" key="10">
    <source>
        <dbReference type="ARBA" id="ARBA00023004"/>
    </source>
</evidence>
<dbReference type="Pfam" id="PF04879">
    <property type="entry name" value="Molybdop_Fe4S4"/>
    <property type="match status" value="1"/>
</dbReference>
<dbReference type="FunFam" id="2.40.40.20:FF:000013">
    <property type="entry name" value="Dimethyl sulfoxide reductase subunit A"/>
    <property type="match status" value="1"/>
</dbReference>
<keyword evidence="5" id="KW-0004">4Fe-4S</keyword>
<dbReference type="GO" id="GO:0043546">
    <property type="term" value="F:molybdopterin cofactor binding"/>
    <property type="evidence" value="ECO:0007669"/>
    <property type="project" value="InterPro"/>
</dbReference>
<evidence type="ECO:0000256" key="5">
    <source>
        <dbReference type="ARBA" id="ARBA00022485"/>
    </source>
</evidence>